<dbReference type="PANTHER" id="PTHR42760">
    <property type="entry name" value="SHORT-CHAIN DEHYDROGENASES/REDUCTASES FAMILY MEMBER"/>
    <property type="match status" value="1"/>
</dbReference>
<dbReference type="FunFam" id="3.40.50.720:FF:000173">
    <property type="entry name" value="3-oxoacyl-[acyl-carrier protein] reductase"/>
    <property type="match status" value="1"/>
</dbReference>
<comment type="similarity">
    <text evidence="1">Belongs to the short-chain dehydrogenases/reductases (SDR) family.</text>
</comment>
<dbReference type="InterPro" id="IPR020904">
    <property type="entry name" value="Sc_DH/Rdtase_CS"/>
</dbReference>
<proteinExistence type="inferred from homology"/>
<reference evidence="3 4" key="1">
    <citation type="submission" date="2017-10" db="EMBL/GenBank/DDBJ databases">
        <title>Frigbacter circumglobatus gen. nov. sp. nov., isolated from sediment cultured in situ.</title>
        <authorList>
            <person name="Zhao Z."/>
        </authorList>
    </citation>
    <scope>NUCLEOTIDE SEQUENCE [LARGE SCALE GENOMIC DNA]</scope>
    <source>
        <strain evidence="3 4">ZYL</strain>
    </source>
</reference>
<accession>A0A2G4YTU9</accession>
<dbReference type="AlphaFoldDB" id="A0A2G4YTU9"/>
<keyword evidence="4" id="KW-1185">Reference proteome</keyword>
<evidence type="ECO:0000313" key="3">
    <source>
        <dbReference type="EMBL" id="PHZ85723.1"/>
    </source>
</evidence>
<evidence type="ECO:0000313" key="4">
    <source>
        <dbReference type="Proteomes" id="UP000229730"/>
    </source>
</evidence>
<dbReference type="PRINTS" id="PR00081">
    <property type="entry name" value="GDHRDH"/>
</dbReference>
<protein>
    <submittedName>
        <fullName evidence="3">Short-chain dehydrogenase</fullName>
    </submittedName>
</protein>
<dbReference type="GO" id="GO:0016616">
    <property type="term" value="F:oxidoreductase activity, acting on the CH-OH group of donors, NAD or NADP as acceptor"/>
    <property type="evidence" value="ECO:0007669"/>
    <property type="project" value="TreeGrafter"/>
</dbReference>
<organism evidence="3 4">
    <name type="scientific">Paremcibacter congregatus</name>
    <dbReference type="NCBI Taxonomy" id="2043170"/>
    <lineage>
        <taxon>Bacteria</taxon>
        <taxon>Pseudomonadati</taxon>
        <taxon>Pseudomonadota</taxon>
        <taxon>Alphaproteobacteria</taxon>
        <taxon>Emcibacterales</taxon>
        <taxon>Emcibacteraceae</taxon>
        <taxon>Paremcibacter</taxon>
    </lineage>
</organism>
<dbReference type="Pfam" id="PF13561">
    <property type="entry name" value="adh_short_C2"/>
    <property type="match status" value="1"/>
</dbReference>
<dbReference type="RefSeq" id="WP_099471307.1">
    <property type="nucleotide sequence ID" value="NZ_CP041025.1"/>
</dbReference>
<dbReference type="EMBL" id="PDEM01000009">
    <property type="protein sequence ID" value="PHZ85723.1"/>
    <property type="molecule type" value="Genomic_DNA"/>
</dbReference>
<dbReference type="InterPro" id="IPR036291">
    <property type="entry name" value="NAD(P)-bd_dom_sf"/>
</dbReference>
<dbReference type="InterPro" id="IPR002347">
    <property type="entry name" value="SDR_fam"/>
</dbReference>
<dbReference type="OrthoDB" id="9779623at2"/>
<evidence type="ECO:0000256" key="2">
    <source>
        <dbReference type="ARBA" id="ARBA00023002"/>
    </source>
</evidence>
<sequence length="242" mass="25746">MTEQLCAVVTGGSAGIGAAITQQLLEDGHKVISLARRAADFTHDNLISYEVDLADRAQTAAVAAEIAAKYDVTLLVNNAGVIRPDLIEDVKLEDLDYLTQLHLGAMITLIQAFLPAMKAKKFGRIVNMSSRAIVGLATRTNYAGTKAAIISMSRTWALELGQHGITVNVIAPGPIVTDMFTEVIPEDSDKARALANSIPVKRLGQSDDIARATAFFLDKKNSFVTGQTLFVCGGTSLGSISL</sequence>
<comment type="caution">
    <text evidence="3">The sequence shown here is derived from an EMBL/GenBank/DDBJ whole genome shotgun (WGS) entry which is preliminary data.</text>
</comment>
<dbReference type="GO" id="GO:0030497">
    <property type="term" value="P:fatty acid elongation"/>
    <property type="evidence" value="ECO:0007669"/>
    <property type="project" value="TreeGrafter"/>
</dbReference>
<dbReference type="PRINTS" id="PR00080">
    <property type="entry name" value="SDRFAMILY"/>
</dbReference>
<keyword evidence="2" id="KW-0560">Oxidoreductase</keyword>
<evidence type="ECO:0000256" key="1">
    <source>
        <dbReference type="ARBA" id="ARBA00006484"/>
    </source>
</evidence>
<name>A0A2G4YTU9_9PROT</name>
<dbReference type="PROSITE" id="PS00061">
    <property type="entry name" value="ADH_SHORT"/>
    <property type="match status" value="1"/>
</dbReference>
<gene>
    <name evidence="3" type="ORF">CRD36_03305</name>
</gene>
<dbReference type="Proteomes" id="UP000229730">
    <property type="component" value="Unassembled WGS sequence"/>
</dbReference>
<dbReference type="PANTHER" id="PTHR42760:SF129">
    <property type="entry name" value="OXIDOREDUCTASE"/>
    <property type="match status" value="1"/>
</dbReference>
<dbReference type="InParanoid" id="A0A2G4YTU9"/>
<dbReference type="Gene3D" id="3.40.50.720">
    <property type="entry name" value="NAD(P)-binding Rossmann-like Domain"/>
    <property type="match status" value="1"/>
</dbReference>
<dbReference type="CDD" id="cd05233">
    <property type="entry name" value="SDR_c"/>
    <property type="match status" value="1"/>
</dbReference>
<dbReference type="SUPFAM" id="SSF51735">
    <property type="entry name" value="NAD(P)-binding Rossmann-fold domains"/>
    <property type="match status" value="1"/>
</dbReference>